<evidence type="ECO:0000256" key="1">
    <source>
        <dbReference type="SAM" id="SignalP"/>
    </source>
</evidence>
<comment type="caution">
    <text evidence="2">The sequence shown here is derived from an EMBL/GenBank/DDBJ whole genome shotgun (WGS) entry which is preliminary data.</text>
</comment>
<feature type="chain" id="PRO_5015747510" evidence="1">
    <location>
        <begin position="21"/>
        <end position="194"/>
    </location>
</feature>
<protein>
    <submittedName>
        <fullName evidence="2">Uncharacterized protein</fullName>
    </submittedName>
</protein>
<evidence type="ECO:0000313" key="2">
    <source>
        <dbReference type="EMBL" id="PQM47925.1"/>
    </source>
</evidence>
<feature type="signal peptide" evidence="1">
    <location>
        <begin position="1"/>
        <end position="20"/>
    </location>
</feature>
<gene>
    <name evidence="2" type="ORF">C1Y40_01748</name>
</gene>
<name>A0A2S8BMR4_9MYCO</name>
<keyword evidence="1" id="KW-0732">Signal</keyword>
<sequence>MMLCVLIVVSGTVLAGRAGADPLDPPGRDEVAPRLPVVIPTASNWQPKFPFPFDQTRGQVTETDINAEREMCQWFNEQYSDLRFQIERFNNSLVRRNGQWDADGVQERADAVTANIDQSVDFLAPRAESLTQAYDHAGDMYFPIYQGQAFYRLYQHLYNVGNGIKGRQPTWFTGPSFQEVLHWGSRINRSRVCD</sequence>
<evidence type="ECO:0000313" key="3">
    <source>
        <dbReference type="Proteomes" id="UP000238296"/>
    </source>
</evidence>
<organism evidence="2 3">
    <name type="scientific">Mycobacterium talmoniae</name>
    <dbReference type="NCBI Taxonomy" id="1858794"/>
    <lineage>
        <taxon>Bacteria</taxon>
        <taxon>Bacillati</taxon>
        <taxon>Actinomycetota</taxon>
        <taxon>Actinomycetes</taxon>
        <taxon>Mycobacteriales</taxon>
        <taxon>Mycobacteriaceae</taxon>
        <taxon>Mycobacterium</taxon>
    </lineage>
</organism>
<proteinExistence type="predicted"/>
<accession>A0A2S8BMR4</accession>
<reference evidence="2 3" key="1">
    <citation type="journal article" date="2017" name="Int. J. Syst. Evol. Microbiol.">
        <title>Mycobacterium talmoniae sp. nov., a slowly growing mycobacterium isolated from human respiratory samples.</title>
        <authorList>
            <person name="Davidson R.M."/>
            <person name="DeGroote M.A."/>
            <person name="Marola J.L."/>
            <person name="Buss S."/>
            <person name="Jones V."/>
            <person name="McNeil M.R."/>
            <person name="Freifeld A.G."/>
            <person name="Elaine Epperson L."/>
            <person name="Hasan N.A."/>
            <person name="Jackson M."/>
            <person name="Iwen P.C."/>
            <person name="Salfinger M."/>
            <person name="Strong M."/>
        </authorList>
    </citation>
    <scope>NUCLEOTIDE SEQUENCE [LARGE SCALE GENOMIC DNA]</scope>
    <source>
        <strain evidence="2 3">ATCC BAA-2683</strain>
    </source>
</reference>
<dbReference type="Proteomes" id="UP000238296">
    <property type="component" value="Unassembled WGS sequence"/>
</dbReference>
<dbReference type="EMBL" id="PPEA01000254">
    <property type="protein sequence ID" value="PQM47925.1"/>
    <property type="molecule type" value="Genomic_DNA"/>
</dbReference>
<dbReference type="AlphaFoldDB" id="A0A2S8BMR4"/>